<evidence type="ECO:0000313" key="3">
    <source>
        <dbReference type="EMBL" id="KDR29360.1"/>
    </source>
</evidence>
<evidence type="ECO:0000313" key="4">
    <source>
        <dbReference type="Proteomes" id="UP000027439"/>
    </source>
</evidence>
<accession>A0A069NLQ1</accession>
<keyword evidence="1" id="KW-0472">Membrane</keyword>
<gene>
    <name evidence="3" type="ORF">BG57_18125</name>
    <name evidence="2" type="ORF">GCM10010985_55980</name>
</gene>
<dbReference type="Proteomes" id="UP000027439">
    <property type="component" value="Unassembled WGS sequence"/>
</dbReference>
<reference evidence="3 4" key="2">
    <citation type="submission" date="2014-03" db="EMBL/GenBank/DDBJ databases">
        <title>Draft Genome Sequences of Four Burkholderia Strains.</title>
        <authorList>
            <person name="Liu X.Y."/>
            <person name="Li C.X."/>
            <person name="Xu J.H."/>
        </authorList>
    </citation>
    <scope>NUCLEOTIDE SEQUENCE [LARGE SCALE GENOMIC DNA]</scope>
    <source>
        <strain evidence="3 4">R27</strain>
    </source>
</reference>
<dbReference type="EMBL" id="BMEG01000014">
    <property type="protein sequence ID" value="GGD94139.1"/>
    <property type="molecule type" value="Genomic_DNA"/>
</dbReference>
<evidence type="ECO:0000256" key="1">
    <source>
        <dbReference type="SAM" id="Phobius"/>
    </source>
</evidence>
<evidence type="ECO:0000313" key="5">
    <source>
        <dbReference type="Proteomes" id="UP000597138"/>
    </source>
</evidence>
<dbReference type="AlphaFoldDB" id="A0A069NLQ1"/>
<reference evidence="5" key="3">
    <citation type="journal article" date="2019" name="Int. J. Syst. Evol. Microbiol.">
        <title>The Global Catalogue of Microorganisms (GCM) 10K type strain sequencing project: providing services to taxonomists for standard genome sequencing and annotation.</title>
        <authorList>
            <consortium name="The Broad Institute Genomics Platform"/>
            <consortium name="The Broad Institute Genome Sequencing Center for Infectious Disease"/>
            <person name="Wu L."/>
            <person name="Ma J."/>
        </authorList>
    </citation>
    <scope>NUCLEOTIDE SEQUENCE [LARGE SCALE GENOMIC DNA]</scope>
    <source>
        <strain evidence="5">CGMCC 1.11013</strain>
    </source>
</reference>
<comment type="caution">
    <text evidence="3">The sequence shown here is derived from an EMBL/GenBank/DDBJ whole genome shotgun (WGS) entry which is preliminary data.</text>
</comment>
<organism evidence="3 4">
    <name type="scientific">Caballeronia grimmiae</name>
    <dbReference type="NCBI Taxonomy" id="1071679"/>
    <lineage>
        <taxon>Bacteria</taxon>
        <taxon>Pseudomonadati</taxon>
        <taxon>Pseudomonadota</taxon>
        <taxon>Betaproteobacteria</taxon>
        <taxon>Burkholderiales</taxon>
        <taxon>Burkholderiaceae</taxon>
        <taxon>Caballeronia</taxon>
    </lineage>
</organism>
<sequence>MYARFLALPFFTRRIIIVMASFFVMWVCAHLPKSGFTQVVIGSSAFIMCWATGILVPFLKITFFVLRWRLWYVVRYK</sequence>
<proteinExistence type="predicted"/>
<protein>
    <submittedName>
        <fullName evidence="3">Uncharacterized protein</fullName>
    </submittedName>
</protein>
<feature type="transmembrane region" description="Helical" evidence="1">
    <location>
        <begin position="44"/>
        <end position="66"/>
    </location>
</feature>
<reference evidence="2" key="1">
    <citation type="journal article" date="2014" name="Int. J. Syst. Evol. Microbiol.">
        <title>Complete genome of a new Firmicutes species belonging to the dominant human colonic microbiota ('Ruminococcus bicirculans') reveals two chromosomes and a selective capacity to utilize plant glucans.</title>
        <authorList>
            <consortium name="NISC Comparative Sequencing Program"/>
            <person name="Wegmann U."/>
            <person name="Louis P."/>
            <person name="Goesmann A."/>
            <person name="Henrissat B."/>
            <person name="Duncan S.H."/>
            <person name="Flint H.J."/>
        </authorList>
    </citation>
    <scope>NUCLEOTIDE SEQUENCE</scope>
    <source>
        <strain evidence="2">CGMCC 1.11013</strain>
    </source>
</reference>
<feature type="transmembrane region" description="Helical" evidence="1">
    <location>
        <begin position="12"/>
        <end position="32"/>
    </location>
</feature>
<reference evidence="2" key="4">
    <citation type="submission" date="2024-05" db="EMBL/GenBank/DDBJ databases">
        <authorList>
            <person name="Sun Q."/>
            <person name="Zhou Y."/>
        </authorList>
    </citation>
    <scope>NUCLEOTIDE SEQUENCE</scope>
    <source>
        <strain evidence="2">CGMCC 1.11013</strain>
    </source>
</reference>
<keyword evidence="5" id="KW-1185">Reference proteome</keyword>
<name>A0A069NLQ1_9BURK</name>
<keyword evidence="1" id="KW-0812">Transmembrane</keyword>
<dbReference type="Proteomes" id="UP000597138">
    <property type="component" value="Unassembled WGS sequence"/>
</dbReference>
<evidence type="ECO:0000313" key="2">
    <source>
        <dbReference type="EMBL" id="GGD94139.1"/>
    </source>
</evidence>
<keyword evidence="1" id="KW-1133">Transmembrane helix</keyword>
<dbReference type="EMBL" id="JFHE01000031">
    <property type="protein sequence ID" value="KDR29360.1"/>
    <property type="molecule type" value="Genomic_DNA"/>
</dbReference>